<dbReference type="InterPro" id="IPR025515">
    <property type="entry name" value="DUF4403"/>
</dbReference>
<dbReference type="PROSITE" id="PS51257">
    <property type="entry name" value="PROKAR_LIPOPROTEIN"/>
    <property type="match status" value="1"/>
</dbReference>
<dbReference type="RefSeq" id="WP_106134798.1">
    <property type="nucleotide sequence ID" value="NZ_PVTR01000010.1"/>
</dbReference>
<name>A0A2T0WH44_9BACT</name>
<sequence length="465" mass="52579">MRQILRLSILLVSLSIFSCRTIRPERPPAASVAADMPEAVSKINVPIVIPLSFLEDNLNKSQGSKLFADKGLELGSGLFADLDINRNGKISIRAVEGNTLKVKVPMNAKGDMKIEKRVFGQNLSTNFPFNENLAPEISFKPEIGRNWDLNVSNLQIDNWGRSLSYNLLGFEINLEPLIKNQLQRVLDNQFAAADLTQFDFKNMAQATWDAFSEPYTIEESGITAHFYALPDKLKVKEEFTLDQNLVLHLGIEGEMFSKLGTKPVVPKKPLPNISSNEDTENYINLTLPLSIPYSELDDYLNEAFKGQQIRTNRTTVLRPSNLHTQQYGDKTLLSMDFVALREGKKDVSGKMYFAGKPRYDDESQTLIFDEPKFDVDAGDFFTNLGIRMRKGKIQRQIKKMAVLSIGDMMDTAKEELQQRAYIDTEFADFKVVQPDLKIEGIYPTEEAINIFIKATGKVDVKLKKF</sequence>
<organism evidence="1 2">
    <name type="scientific">Mongoliibacter ruber</name>
    <dbReference type="NCBI Taxonomy" id="1750599"/>
    <lineage>
        <taxon>Bacteria</taxon>
        <taxon>Pseudomonadati</taxon>
        <taxon>Bacteroidota</taxon>
        <taxon>Cytophagia</taxon>
        <taxon>Cytophagales</taxon>
        <taxon>Cyclobacteriaceae</taxon>
        <taxon>Mongoliibacter</taxon>
    </lineage>
</organism>
<comment type="caution">
    <text evidence="1">The sequence shown here is derived from an EMBL/GenBank/DDBJ whole genome shotgun (WGS) entry which is preliminary data.</text>
</comment>
<protein>
    <submittedName>
        <fullName evidence="1">Uncharacterized protein DUF4403</fullName>
    </submittedName>
</protein>
<reference evidence="1 2" key="1">
    <citation type="submission" date="2018-03" db="EMBL/GenBank/DDBJ databases">
        <title>Genomic Encyclopedia of Archaeal and Bacterial Type Strains, Phase II (KMG-II): from individual species to whole genera.</title>
        <authorList>
            <person name="Goeker M."/>
        </authorList>
    </citation>
    <scope>NUCLEOTIDE SEQUENCE [LARGE SCALE GENOMIC DNA]</scope>
    <source>
        <strain evidence="1 2">DSM 27929</strain>
    </source>
</reference>
<dbReference type="AlphaFoldDB" id="A0A2T0WH44"/>
<keyword evidence="2" id="KW-1185">Reference proteome</keyword>
<gene>
    <name evidence="1" type="ORF">CLW00_110124</name>
</gene>
<dbReference type="Pfam" id="PF14356">
    <property type="entry name" value="DUF4403"/>
    <property type="match status" value="1"/>
</dbReference>
<accession>A0A2T0WH44</accession>
<dbReference type="EMBL" id="PVTR01000010">
    <property type="protein sequence ID" value="PRY85992.1"/>
    <property type="molecule type" value="Genomic_DNA"/>
</dbReference>
<evidence type="ECO:0000313" key="2">
    <source>
        <dbReference type="Proteomes" id="UP000238157"/>
    </source>
</evidence>
<evidence type="ECO:0000313" key="1">
    <source>
        <dbReference type="EMBL" id="PRY85992.1"/>
    </source>
</evidence>
<proteinExistence type="predicted"/>
<dbReference type="Proteomes" id="UP000238157">
    <property type="component" value="Unassembled WGS sequence"/>
</dbReference>
<dbReference type="OrthoDB" id="617059at2"/>